<dbReference type="GO" id="GO:0001680">
    <property type="term" value="P:tRNA 3'-terminal CCA addition"/>
    <property type="evidence" value="ECO:0007669"/>
    <property type="project" value="UniProtKB-ARBA"/>
</dbReference>
<dbReference type="SUPFAM" id="SSF81301">
    <property type="entry name" value="Nucleotidyltransferase"/>
    <property type="match status" value="1"/>
</dbReference>
<dbReference type="GO" id="GO:0000166">
    <property type="term" value="F:nucleotide binding"/>
    <property type="evidence" value="ECO:0007669"/>
    <property type="project" value="UniProtKB-KW"/>
</dbReference>
<dbReference type="InterPro" id="IPR043519">
    <property type="entry name" value="NT_sf"/>
</dbReference>
<dbReference type="HOGENOM" id="CLU_019592_2_1_1"/>
<dbReference type="PANTHER" id="PTHR13734">
    <property type="entry name" value="TRNA-NUCLEOTIDYLTRANSFERASE"/>
    <property type="match status" value="1"/>
</dbReference>
<evidence type="ECO:0000259" key="7">
    <source>
        <dbReference type="Pfam" id="PF12627"/>
    </source>
</evidence>
<proteinExistence type="inferred from homology"/>
<organism evidence="8 9">
    <name type="scientific">Nematocida ausubeli (strain ATCC PRA-371 / ERTm2)</name>
    <name type="common">Nematode killer fungus</name>
    <dbReference type="NCBI Taxonomy" id="1913371"/>
    <lineage>
        <taxon>Eukaryota</taxon>
        <taxon>Fungi</taxon>
        <taxon>Fungi incertae sedis</taxon>
        <taxon>Microsporidia</taxon>
        <taxon>Nematocida</taxon>
    </lineage>
</organism>
<dbReference type="Pfam" id="PF01743">
    <property type="entry name" value="PolyA_pol"/>
    <property type="match status" value="1"/>
</dbReference>
<name>A0A086J4Y7_NEMA1</name>
<evidence type="ECO:0000313" key="9">
    <source>
        <dbReference type="Proteomes" id="UP000054524"/>
    </source>
</evidence>
<dbReference type="GO" id="GO:0052927">
    <property type="term" value="F:CC tRNA cytidylyltransferase activity"/>
    <property type="evidence" value="ECO:0007669"/>
    <property type="project" value="TreeGrafter"/>
</dbReference>
<dbReference type="GO" id="GO:0052929">
    <property type="term" value="F:ATP:3'-cytidine-cytidine-tRNA adenylyltransferase activity"/>
    <property type="evidence" value="ECO:0007669"/>
    <property type="project" value="TreeGrafter"/>
</dbReference>
<dbReference type="AlphaFoldDB" id="A0A086J4Y7"/>
<dbReference type="Gene3D" id="1.10.3090.10">
    <property type="entry name" value="cca-adding enzyme, domain 2"/>
    <property type="match status" value="1"/>
</dbReference>
<evidence type="ECO:0000313" key="8">
    <source>
        <dbReference type="EMBL" id="KFG27205.1"/>
    </source>
</evidence>
<dbReference type="InterPro" id="IPR032828">
    <property type="entry name" value="PolyA_RNA-bd"/>
</dbReference>
<keyword evidence="4 5" id="KW-0694">RNA-binding</keyword>
<keyword evidence="2 5" id="KW-0808">Transferase</keyword>
<keyword evidence="9" id="KW-1185">Reference proteome</keyword>
<dbReference type="Gene3D" id="3.30.460.10">
    <property type="entry name" value="Beta Polymerase, domain 2"/>
    <property type="match status" value="1"/>
</dbReference>
<feature type="domain" description="tRNA nucleotidyltransferase/poly(A) polymerase RNA and SrmB- binding" evidence="7">
    <location>
        <begin position="209"/>
        <end position="255"/>
    </location>
</feature>
<sequence>MFDIGPVEERLFRELLIYNEELGLQMTFRVAGGWVRDKLMQIPCDDIDIAIDKSSGAVFTNGFMEYLQGKSQEVHGYHVIECNHEKSKHLETASLKYMGLSVDFVALRTEEYTETRIPIVRTGTPQEDANRRDITINALFYNINTKSIEDYTGRGLSDIKEGKIRTPLDPMETFLDDPLRILRVLRFASRLSFEIVPEILCVLGEKKLHSKLTQVVSKERVGYEIKKTLLQEGYKKALAALAEYQIAQALFPDAAVTCEEVCRFMDALEFIQSTPGHPVHGIEKTQIYLLRIFALLQNNFGARKGKETLTEHMVKENLKWTKIERTQISSIEKKSAEIDALVDLDIPEEDRLVRVARRLGEHLEHSLTLFDIQQRAKNTQRIDIIGLYNSIVTKGYKKAYLEKHVVEFSVVKDLLQIGEKDVSRYMERCTQLSLVHKTKDLECILPLLKQEFDLHKAEQKE</sequence>
<reference evidence="8 9" key="1">
    <citation type="journal article" date="2014" name="Genome Announc.">
        <title>Genome Sequence of the Microsporidian Species Nematocida sp1 Strain ERTm6 (ATCC PRA-372).</title>
        <authorList>
            <person name="Bakowski M.A."/>
            <person name="Priest M."/>
            <person name="Young S."/>
            <person name="Cuomo C.A."/>
            <person name="Troemel E.R."/>
        </authorList>
    </citation>
    <scope>NUCLEOTIDE SEQUENCE [LARGE SCALE GENOMIC DNA]</scope>
    <source>
        <strain evidence="8 9">ERTm6</strain>
    </source>
</reference>
<accession>A0A086J4Y7</accession>
<comment type="caution">
    <text evidence="8">The sequence shown here is derived from an EMBL/GenBank/DDBJ whole genome shotgun (WGS) entry which is preliminary data.</text>
</comment>
<dbReference type="RefSeq" id="XP_052905760.1">
    <property type="nucleotide sequence ID" value="XM_053047935.1"/>
</dbReference>
<evidence type="ECO:0008006" key="10">
    <source>
        <dbReference type="Google" id="ProtNLM"/>
    </source>
</evidence>
<dbReference type="SUPFAM" id="SSF81891">
    <property type="entry name" value="Poly A polymerase C-terminal region-like"/>
    <property type="match status" value="1"/>
</dbReference>
<dbReference type="InterPro" id="IPR002646">
    <property type="entry name" value="PolA_pol_head_dom"/>
</dbReference>
<evidence type="ECO:0000259" key="6">
    <source>
        <dbReference type="Pfam" id="PF01743"/>
    </source>
</evidence>
<evidence type="ECO:0000256" key="5">
    <source>
        <dbReference type="RuleBase" id="RU003953"/>
    </source>
</evidence>
<dbReference type="Proteomes" id="UP000054524">
    <property type="component" value="Unassembled WGS sequence"/>
</dbReference>
<evidence type="ECO:0000256" key="1">
    <source>
        <dbReference type="ARBA" id="ARBA00007265"/>
    </source>
</evidence>
<comment type="similarity">
    <text evidence="1 5">Belongs to the tRNA nucleotidyltransferase/poly(A) polymerase family.</text>
</comment>
<dbReference type="CDD" id="cd05398">
    <property type="entry name" value="NT_ClassII-CCAase"/>
    <property type="match status" value="1"/>
</dbReference>
<dbReference type="GO" id="GO:0003723">
    <property type="term" value="F:RNA binding"/>
    <property type="evidence" value="ECO:0007669"/>
    <property type="project" value="UniProtKB-KW"/>
</dbReference>
<dbReference type="PANTHER" id="PTHR13734:SF5">
    <property type="entry name" value="CCA TRNA NUCLEOTIDYLTRANSFERASE, MITOCHONDRIAL"/>
    <property type="match status" value="1"/>
</dbReference>
<dbReference type="GeneID" id="77675255"/>
<evidence type="ECO:0000256" key="4">
    <source>
        <dbReference type="ARBA" id="ARBA00022884"/>
    </source>
</evidence>
<dbReference type="Pfam" id="PF12627">
    <property type="entry name" value="PolyA_pol_RNAbd"/>
    <property type="match status" value="1"/>
</dbReference>
<protein>
    <recommendedName>
        <fullName evidence="10">tRNA nucleotidyltransferase</fullName>
    </recommendedName>
</protein>
<dbReference type="EMBL" id="AKIJ01000001">
    <property type="protein sequence ID" value="KFG27205.1"/>
    <property type="molecule type" value="Genomic_DNA"/>
</dbReference>
<gene>
    <name evidence="8" type="ORF">NESG_00282</name>
</gene>
<evidence type="ECO:0000256" key="2">
    <source>
        <dbReference type="ARBA" id="ARBA00022679"/>
    </source>
</evidence>
<keyword evidence="3" id="KW-0547">Nucleotide-binding</keyword>
<evidence type="ECO:0000256" key="3">
    <source>
        <dbReference type="ARBA" id="ARBA00022741"/>
    </source>
</evidence>
<feature type="domain" description="Poly A polymerase head" evidence="6">
    <location>
        <begin position="29"/>
        <end position="165"/>
    </location>
</feature>